<dbReference type="GO" id="GO:0022900">
    <property type="term" value="P:electron transport chain"/>
    <property type="evidence" value="ECO:0007669"/>
    <property type="project" value="UniProtKB-UniRule"/>
</dbReference>
<dbReference type="Pfam" id="PF04205">
    <property type="entry name" value="FMN_bind"/>
    <property type="match status" value="1"/>
</dbReference>
<evidence type="ECO:0000256" key="5">
    <source>
        <dbReference type="ARBA" id="ARBA00022982"/>
    </source>
</evidence>
<dbReference type="InterPro" id="IPR007329">
    <property type="entry name" value="FMN-bd"/>
</dbReference>
<dbReference type="GO" id="GO:0010181">
    <property type="term" value="F:FMN binding"/>
    <property type="evidence" value="ECO:0007669"/>
    <property type="project" value="InterPro"/>
</dbReference>
<keyword evidence="2 6" id="KW-0597">Phosphoprotein</keyword>
<evidence type="ECO:0000313" key="9">
    <source>
        <dbReference type="EMBL" id="MDI6449580.1"/>
    </source>
</evidence>
<dbReference type="PIRSF" id="PIRSF006091">
    <property type="entry name" value="E_trnsport_RnfG"/>
    <property type="match status" value="1"/>
</dbReference>
<evidence type="ECO:0000313" key="10">
    <source>
        <dbReference type="Proteomes" id="UP001431776"/>
    </source>
</evidence>
<dbReference type="GO" id="GO:0009055">
    <property type="term" value="F:electron transfer activity"/>
    <property type="evidence" value="ECO:0007669"/>
    <property type="project" value="InterPro"/>
</dbReference>
<keyword evidence="6 7" id="KW-1133">Transmembrane helix</keyword>
<protein>
    <recommendedName>
        <fullName evidence="6">Ion-translocating oxidoreductase complex subunit G</fullName>
        <ecNumber evidence="6">7.-.-.-</ecNumber>
    </recommendedName>
    <alternativeName>
        <fullName evidence="6">Rnf electron transport complex subunit G</fullName>
    </alternativeName>
</protein>
<proteinExistence type="inferred from homology"/>
<dbReference type="Proteomes" id="UP001431776">
    <property type="component" value="Unassembled WGS sequence"/>
</dbReference>
<keyword evidence="5 6" id="KW-0249">Electron transport</keyword>
<keyword evidence="10" id="KW-1185">Reference proteome</keyword>
<evidence type="ECO:0000256" key="6">
    <source>
        <dbReference type="HAMAP-Rule" id="MF_00479"/>
    </source>
</evidence>
<keyword evidence="6 7" id="KW-0472">Membrane</keyword>
<keyword evidence="4 6" id="KW-0288">FMN</keyword>
<dbReference type="InterPro" id="IPR010209">
    <property type="entry name" value="Ion_transpt_RnfG/RsxG"/>
</dbReference>
<keyword evidence="6 7" id="KW-0812">Transmembrane</keyword>
<evidence type="ECO:0000256" key="4">
    <source>
        <dbReference type="ARBA" id="ARBA00022643"/>
    </source>
</evidence>
<comment type="caution">
    <text evidence="9">The sequence shown here is derived from an EMBL/GenBank/DDBJ whole genome shotgun (WGS) entry which is preliminary data.</text>
</comment>
<evidence type="ECO:0000256" key="2">
    <source>
        <dbReference type="ARBA" id="ARBA00022553"/>
    </source>
</evidence>
<dbReference type="SMART" id="SM00900">
    <property type="entry name" value="FMN_bind"/>
    <property type="match status" value="1"/>
</dbReference>
<evidence type="ECO:0000256" key="3">
    <source>
        <dbReference type="ARBA" id="ARBA00022630"/>
    </source>
</evidence>
<feature type="transmembrane region" description="Helical" evidence="7">
    <location>
        <begin position="12"/>
        <end position="32"/>
    </location>
</feature>
<dbReference type="GO" id="GO:0005886">
    <property type="term" value="C:plasma membrane"/>
    <property type="evidence" value="ECO:0007669"/>
    <property type="project" value="UniProtKB-SubCell"/>
</dbReference>
<dbReference type="PANTHER" id="PTHR36118">
    <property type="entry name" value="ION-TRANSLOCATING OXIDOREDUCTASE COMPLEX SUBUNIT G"/>
    <property type="match status" value="1"/>
</dbReference>
<comment type="subunit">
    <text evidence="6">The complex is composed of six subunits: RnfA, RnfB, RnfC, RnfD, RnfE and RnfG.</text>
</comment>
<evidence type="ECO:0000256" key="1">
    <source>
        <dbReference type="ARBA" id="ARBA00022448"/>
    </source>
</evidence>
<dbReference type="AlphaFoldDB" id="A0AAW6TVH4"/>
<dbReference type="HAMAP" id="MF_00479">
    <property type="entry name" value="RsxG_RnfG"/>
    <property type="match status" value="1"/>
</dbReference>
<dbReference type="PANTHER" id="PTHR36118:SF1">
    <property type="entry name" value="ION-TRANSLOCATING OXIDOREDUCTASE COMPLEX SUBUNIT G"/>
    <property type="match status" value="1"/>
</dbReference>
<reference evidence="9" key="1">
    <citation type="submission" date="2023-05" db="EMBL/GenBank/DDBJ databases">
        <title>Anaerotaeda fermentans gen. nov., sp. nov., a novel anaerobic planctomycete of the new family within the order Sedimentisphaerales isolated from Taman Peninsula, Russia.</title>
        <authorList>
            <person name="Khomyakova M.A."/>
            <person name="Merkel A.Y."/>
            <person name="Slobodkin A.I."/>
        </authorList>
    </citation>
    <scope>NUCLEOTIDE SEQUENCE</scope>
    <source>
        <strain evidence="9">M17dextr</strain>
    </source>
</reference>
<dbReference type="RefSeq" id="WP_349244986.1">
    <property type="nucleotide sequence ID" value="NZ_JASCXX010000011.1"/>
</dbReference>
<comment type="cofactor">
    <cofactor evidence="6">
        <name>FMN</name>
        <dbReference type="ChEBI" id="CHEBI:58210"/>
    </cofactor>
</comment>
<keyword evidence="6" id="KW-1278">Translocase</keyword>
<keyword evidence="6" id="KW-1003">Cell membrane</keyword>
<keyword evidence="1 6" id="KW-0813">Transport</keyword>
<accession>A0AAW6TVH4</accession>
<evidence type="ECO:0000259" key="8">
    <source>
        <dbReference type="SMART" id="SM00900"/>
    </source>
</evidence>
<feature type="domain" description="FMN-binding" evidence="8">
    <location>
        <begin position="99"/>
        <end position="191"/>
    </location>
</feature>
<comment type="similarity">
    <text evidence="6">Belongs to the RnfG family.</text>
</comment>
<comment type="subcellular location">
    <subcellularLocation>
        <location evidence="6">Cell membrane</location>
        <topology evidence="6">Single-pass membrane protein</topology>
    </subcellularLocation>
</comment>
<feature type="modified residue" description="FMN phosphoryl threonine" evidence="6">
    <location>
        <position position="174"/>
    </location>
</feature>
<gene>
    <name evidence="6" type="primary">rnfG</name>
    <name evidence="9" type="ORF">QJ522_11045</name>
</gene>
<comment type="function">
    <text evidence="6">Part of a membrane-bound complex that couples electron transfer with translocation of ions across the membrane.</text>
</comment>
<name>A0AAW6TVH4_9BACT</name>
<evidence type="ECO:0000256" key="7">
    <source>
        <dbReference type="SAM" id="Phobius"/>
    </source>
</evidence>
<dbReference type="EMBL" id="JASCXX010000011">
    <property type="protein sequence ID" value="MDI6449580.1"/>
    <property type="molecule type" value="Genomic_DNA"/>
</dbReference>
<keyword evidence="3 6" id="KW-0285">Flavoprotein</keyword>
<dbReference type="EC" id="7.-.-.-" evidence="6"/>
<sequence>MRSIRHFFEQSWLLIVASFFFGLLIAITNAALSPRIEQNKTTKLNQLAGGLLPDATAFAAVTESIEIKALDGKLQTVPVYRATTGNQTAGWVFQVVGSGFADKIELVVAVDAAFATLAGFDVLASNETPGFGDQIKDSYYRDQFEGAPTDGLTLVKTGDPTTIDSEIVAISGATVSSVAVVRAIDHYLPQIKTQLQQKGLIGHGN</sequence>
<organism evidence="9 10">
    <name type="scientific">Anaerobaca lacustris</name>
    <dbReference type="NCBI Taxonomy" id="3044600"/>
    <lineage>
        <taxon>Bacteria</taxon>
        <taxon>Pseudomonadati</taxon>
        <taxon>Planctomycetota</taxon>
        <taxon>Phycisphaerae</taxon>
        <taxon>Sedimentisphaerales</taxon>
        <taxon>Anaerobacaceae</taxon>
        <taxon>Anaerobaca</taxon>
    </lineage>
</organism>